<evidence type="ECO:0000256" key="1">
    <source>
        <dbReference type="ARBA" id="ARBA00043996"/>
    </source>
</evidence>
<evidence type="ECO:0000313" key="6">
    <source>
        <dbReference type="EMBL" id="KAK0710602.1"/>
    </source>
</evidence>
<dbReference type="GO" id="GO:0006629">
    <property type="term" value="P:lipid metabolic process"/>
    <property type="evidence" value="ECO:0007669"/>
    <property type="project" value="InterPro"/>
</dbReference>
<sequence>MKKVLGKAAGSFFKSHSSRQIAIASTEASAEAAASGPTTESKENSAPASRNVVEVARKLDDILSSLDGELPVNQSFLDTLKGAAARYPECNLPVTHEAWDCPEETRRDILLAAHASEFAYGRKIPQEGQILDEARLRLLNEEDFPASLDGRTKRFTVRVFAPLKTGINASAEPNTVIISVRGSATFVDWITNFNGDAIEAGFVSQTGSRPNTSKAHAGLLRCAEKLEPNISSIIQGYASGLETSNQRRPRIILTGHSAGGGVAALLYLHYLRHGKDFGGTEIHCITFAAPPVIAGDEDELKPGFISVINEGDPVPRMDKNYITSLTDLYQVGRTPTSGGVAWEFPTTLLRIPQESLLVVLHIVDETENGFDMELWRPARAVFERTLALDFDSHRMAWYLREISDWVKASRGGAERVAIAGPSDVGSSSVS</sequence>
<feature type="domain" description="Fungal lipase-type" evidence="5">
    <location>
        <begin position="178"/>
        <end position="317"/>
    </location>
</feature>
<name>A0AA40DRI0_9PEZI</name>
<evidence type="ECO:0000256" key="3">
    <source>
        <dbReference type="ARBA" id="ARBA00048461"/>
    </source>
</evidence>
<dbReference type="AlphaFoldDB" id="A0AA40DRI0"/>
<reference evidence="6" key="1">
    <citation type="submission" date="2023-06" db="EMBL/GenBank/DDBJ databases">
        <title>Genome-scale phylogeny and comparative genomics of the fungal order Sordariales.</title>
        <authorList>
            <consortium name="Lawrence Berkeley National Laboratory"/>
            <person name="Hensen N."/>
            <person name="Bonometti L."/>
            <person name="Westerberg I."/>
            <person name="Brannstrom I.O."/>
            <person name="Guillou S."/>
            <person name="Cros-Aarteil S."/>
            <person name="Calhoun S."/>
            <person name="Haridas S."/>
            <person name="Kuo A."/>
            <person name="Mondo S."/>
            <person name="Pangilinan J."/>
            <person name="Riley R."/>
            <person name="Labutti K."/>
            <person name="Andreopoulos B."/>
            <person name="Lipzen A."/>
            <person name="Chen C."/>
            <person name="Yanf M."/>
            <person name="Daum C."/>
            <person name="Ng V."/>
            <person name="Clum A."/>
            <person name="Steindorff A."/>
            <person name="Ohm R."/>
            <person name="Martin F."/>
            <person name="Silar P."/>
            <person name="Natvig D."/>
            <person name="Lalanne C."/>
            <person name="Gautier V."/>
            <person name="Ament-Velasquez S.L."/>
            <person name="Kruys A."/>
            <person name="Hutchinson M.I."/>
            <person name="Powell A.J."/>
            <person name="Barry K."/>
            <person name="Miller A.N."/>
            <person name="Grigoriev I.V."/>
            <person name="Debuchy R."/>
            <person name="Gladieux P."/>
            <person name="Thoren M.H."/>
            <person name="Johannesson H."/>
        </authorList>
    </citation>
    <scope>NUCLEOTIDE SEQUENCE</scope>
    <source>
        <strain evidence="6">SMH4607-1</strain>
    </source>
</reference>
<evidence type="ECO:0000259" key="5">
    <source>
        <dbReference type="Pfam" id="PF01764"/>
    </source>
</evidence>
<dbReference type="InterPro" id="IPR029058">
    <property type="entry name" value="AB_hydrolase_fold"/>
</dbReference>
<feature type="compositionally biased region" description="Low complexity" evidence="4">
    <location>
        <begin position="24"/>
        <end position="39"/>
    </location>
</feature>
<protein>
    <submittedName>
        <fullName evidence="6">Alpha/Beta hydrolase protein</fullName>
    </submittedName>
</protein>
<keyword evidence="7" id="KW-1185">Reference proteome</keyword>
<dbReference type="InterPro" id="IPR051218">
    <property type="entry name" value="Sec_MonoDiacylglyc_Lipase"/>
</dbReference>
<evidence type="ECO:0000256" key="2">
    <source>
        <dbReference type="ARBA" id="ARBA00047591"/>
    </source>
</evidence>
<comment type="caution">
    <text evidence="6">The sequence shown here is derived from an EMBL/GenBank/DDBJ whole genome shotgun (WGS) entry which is preliminary data.</text>
</comment>
<dbReference type="Pfam" id="PF01764">
    <property type="entry name" value="Lipase_3"/>
    <property type="match status" value="1"/>
</dbReference>
<comment type="catalytic activity">
    <reaction evidence="2">
        <text>a diacylglycerol + H2O = a monoacylglycerol + a fatty acid + H(+)</text>
        <dbReference type="Rhea" id="RHEA:32731"/>
        <dbReference type="ChEBI" id="CHEBI:15377"/>
        <dbReference type="ChEBI" id="CHEBI:15378"/>
        <dbReference type="ChEBI" id="CHEBI:17408"/>
        <dbReference type="ChEBI" id="CHEBI:18035"/>
        <dbReference type="ChEBI" id="CHEBI:28868"/>
    </reaction>
</comment>
<dbReference type="InterPro" id="IPR002921">
    <property type="entry name" value="Fungal_lipase-type"/>
</dbReference>
<dbReference type="PANTHER" id="PTHR45856">
    <property type="entry name" value="ALPHA/BETA-HYDROLASES SUPERFAMILY PROTEIN"/>
    <property type="match status" value="1"/>
</dbReference>
<keyword evidence="6" id="KW-0378">Hydrolase</keyword>
<accession>A0AA40DRI0</accession>
<evidence type="ECO:0000256" key="4">
    <source>
        <dbReference type="SAM" id="MobiDB-lite"/>
    </source>
</evidence>
<dbReference type="Proteomes" id="UP001172102">
    <property type="component" value="Unassembled WGS sequence"/>
</dbReference>
<dbReference type="PANTHER" id="PTHR45856:SF24">
    <property type="entry name" value="FUNGAL LIPASE-LIKE DOMAIN-CONTAINING PROTEIN"/>
    <property type="match status" value="1"/>
</dbReference>
<dbReference type="CDD" id="cd00519">
    <property type="entry name" value="Lipase_3"/>
    <property type="match status" value="1"/>
</dbReference>
<gene>
    <name evidence="6" type="ORF">B0H67DRAFT_583060</name>
</gene>
<dbReference type="SUPFAM" id="SSF53474">
    <property type="entry name" value="alpha/beta-Hydrolases"/>
    <property type="match status" value="1"/>
</dbReference>
<dbReference type="EMBL" id="JAUKUA010000005">
    <property type="protein sequence ID" value="KAK0710602.1"/>
    <property type="molecule type" value="Genomic_DNA"/>
</dbReference>
<comment type="catalytic activity">
    <reaction evidence="3">
        <text>a monoacylglycerol + H2O = glycerol + a fatty acid + H(+)</text>
        <dbReference type="Rhea" id="RHEA:15245"/>
        <dbReference type="ChEBI" id="CHEBI:15377"/>
        <dbReference type="ChEBI" id="CHEBI:15378"/>
        <dbReference type="ChEBI" id="CHEBI:17408"/>
        <dbReference type="ChEBI" id="CHEBI:17754"/>
        <dbReference type="ChEBI" id="CHEBI:28868"/>
    </reaction>
</comment>
<dbReference type="GO" id="GO:0016787">
    <property type="term" value="F:hydrolase activity"/>
    <property type="evidence" value="ECO:0007669"/>
    <property type="project" value="UniProtKB-KW"/>
</dbReference>
<comment type="similarity">
    <text evidence="1">Belongs to the AB hydrolase superfamily. Lipase family. Class 3 subfamily.</text>
</comment>
<dbReference type="Gene3D" id="3.40.50.1820">
    <property type="entry name" value="alpha/beta hydrolase"/>
    <property type="match status" value="1"/>
</dbReference>
<feature type="region of interest" description="Disordered" evidence="4">
    <location>
        <begin position="24"/>
        <end position="50"/>
    </location>
</feature>
<proteinExistence type="inferred from homology"/>
<organism evidence="6 7">
    <name type="scientific">Lasiosphaeris hirsuta</name>
    <dbReference type="NCBI Taxonomy" id="260670"/>
    <lineage>
        <taxon>Eukaryota</taxon>
        <taxon>Fungi</taxon>
        <taxon>Dikarya</taxon>
        <taxon>Ascomycota</taxon>
        <taxon>Pezizomycotina</taxon>
        <taxon>Sordariomycetes</taxon>
        <taxon>Sordariomycetidae</taxon>
        <taxon>Sordariales</taxon>
        <taxon>Lasiosphaeriaceae</taxon>
        <taxon>Lasiosphaeris</taxon>
    </lineage>
</organism>
<evidence type="ECO:0000313" key="7">
    <source>
        <dbReference type="Proteomes" id="UP001172102"/>
    </source>
</evidence>